<feature type="signal peptide" evidence="2">
    <location>
        <begin position="1"/>
        <end position="21"/>
    </location>
</feature>
<proteinExistence type="predicted"/>
<evidence type="ECO:0008006" key="5">
    <source>
        <dbReference type="Google" id="ProtNLM"/>
    </source>
</evidence>
<organism evidence="3 4">
    <name type="scientific">Stenotrophomonas nitritireducens</name>
    <dbReference type="NCBI Taxonomy" id="83617"/>
    <lineage>
        <taxon>Bacteria</taxon>
        <taxon>Pseudomonadati</taxon>
        <taxon>Pseudomonadota</taxon>
        <taxon>Gammaproteobacteria</taxon>
        <taxon>Lysobacterales</taxon>
        <taxon>Lysobacteraceae</taxon>
        <taxon>Stenotrophomonas</taxon>
    </lineage>
</organism>
<dbReference type="Proteomes" id="UP000050902">
    <property type="component" value="Unassembled WGS sequence"/>
</dbReference>
<sequence>MAGLCALCSLLSCIAVLGACAIAGLPQGLAQVLAVAAGAAWCLSACFVLYACLRSGVIVSPLGLRFTHPQADARDRQPVDYWLFLLFFAMLLLSLTGALYLAAVFVIPSFQGNP</sequence>
<name>A0ABR5NPU3_9GAMM</name>
<evidence type="ECO:0000313" key="4">
    <source>
        <dbReference type="Proteomes" id="UP000050902"/>
    </source>
</evidence>
<feature type="transmembrane region" description="Helical" evidence="1">
    <location>
        <begin position="28"/>
        <end position="53"/>
    </location>
</feature>
<comment type="caution">
    <text evidence="3">The sequence shown here is derived from an EMBL/GenBank/DDBJ whole genome shotgun (WGS) entry which is preliminary data.</text>
</comment>
<feature type="chain" id="PRO_5046264119" description="Transmembrane protein" evidence="2">
    <location>
        <begin position="22"/>
        <end position="114"/>
    </location>
</feature>
<gene>
    <name evidence="3" type="ORF">ABB22_00700</name>
</gene>
<keyword evidence="1" id="KW-1133">Transmembrane helix</keyword>
<evidence type="ECO:0000256" key="2">
    <source>
        <dbReference type="SAM" id="SignalP"/>
    </source>
</evidence>
<keyword evidence="4" id="KW-1185">Reference proteome</keyword>
<feature type="transmembrane region" description="Helical" evidence="1">
    <location>
        <begin position="81"/>
        <end position="107"/>
    </location>
</feature>
<keyword evidence="1" id="KW-0812">Transmembrane</keyword>
<dbReference type="EMBL" id="LDJG01000001">
    <property type="protein sequence ID" value="KRG60961.1"/>
    <property type="molecule type" value="Genomic_DNA"/>
</dbReference>
<protein>
    <recommendedName>
        <fullName evidence="5">Transmembrane protein</fullName>
    </recommendedName>
</protein>
<evidence type="ECO:0000313" key="3">
    <source>
        <dbReference type="EMBL" id="KRG60961.1"/>
    </source>
</evidence>
<evidence type="ECO:0000256" key="1">
    <source>
        <dbReference type="SAM" id="Phobius"/>
    </source>
</evidence>
<reference evidence="3 4" key="1">
    <citation type="submission" date="2015-05" db="EMBL/GenBank/DDBJ databases">
        <title>Genome sequencing and analysis of members of genus Stenotrophomonas.</title>
        <authorList>
            <person name="Patil P.P."/>
            <person name="Midha S."/>
            <person name="Patil P.B."/>
        </authorList>
    </citation>
    <scope>NUCLEOTIDE SEQUENCE [LARGE SCALE GENOMIC DNA]</scope>
    <source>
        <strain evidence="3 4">DSM 12575</strain>
    </source>
</reference>
<keyword evidence="2" id="KW-0732">Signal</keyword>
<keyword evidence="1" id="KW-0472">Membrane</keyword>
<accession>A0ABR5NPU3</accession>